<evidence type="ECO:0000256" key="3">
    <source>
        <dbReference type="ARBA" id="ARBA00022448"/>
    </source>
</evidence>
<dbReference type="Gene3D" id="1.20.58.390">
    <property type="entry name" value="Neurotransmitter-gated ion-channel transmembrane domain"/>
    <property type="match status" value="1"/>
</dbReference>
<evidence type="ECO:0000313" key="15">
    <source>
        <dbReference type="Proteomes" id="UP000594262"/>
    </source>
</evidence>
<evidence type="ECO:0000256" key="6">
    <source>
        <dbReference type="ARBA" id="ARBA00022729"/>
    </source>
</evidence>
<evidence type="ECO:0000256" key="5">
    <source>
        <dbReference type="ARBA" id="ARBA00022692"/>
    </source>
</evidence>
<keyword evidence="7 11" id="KW-1133">Transmembrane helix</keyword>
<evidence type="ECO:0000256" key="9">
    <source>
        <dbReference type="ARBA" id="ARBA00023136"/>
    </source>
</evidence>
<dbReference type="GO" id="GO:0005230">
    <property type="term" value="F:extracellular ligand-gated monoatomic ion channel activity"/>
    <property type="evidence" value="ECO:0007669"/>
    <property type="project" value="InterPro"/>
</dbReference>
<keyword evidence="4" id="KW-1003">Cell membrane</keyword>
<sequence>MTGYSKNEIPFLEDENKTVNINISIYVLNIGNLNTVEMTFEVEMYLELDWMDPRLAFKKYHNDSYILIAGDTAYDNIWVPDLFVRNMKYTESSKFLNDLSGVMIYPEGRVWLSSRMRVVSHCEMDLIVYPFDKQSCNLMMISYLYNTGVMSLHWSKDPVVIDKMRDGRDRKPDTWMGLSIVDTKTDQKKYVYPITKIEYEFMIATFVMKRKSQYFLLRGFIPSSLLVSLTWASFWLPTSSIPARVALVVTSFLASIVLYQGSTLHVDQMSIMQIYLLGNIAFTGLTLIEFLLAINAERKENRVMAVTTQSERDGTKGKNSPKYIRKEIRSSVDRKARYMMPVMYLIYVGVFVAVAAWLK</sequence>
<dbReference type="InterPro" id="IPR018000">
    <property type="entry name" value="Neurotransmitter_ion_chnl_CS"/>
</dbReference>
<dbReference type="OrthoDB" id="442503at2759"/>
<evidence type="ECO:0000259" key="12">
    <source>
        <dbReference type="Pfam" id="PF02931"/>
    </source>
</evidence>
<dbReference type="InterPro" id="IPR006202">
    <property type="entry name" value="Neur_chan_lig-bd"/>
</dbReference>
<keyword evidence="15" id="KW-1185">Reference proteome</keyword>
<dbReference type="GO" id="GO:0005886">
    <property type="term" value="C:plasma membrane"/>
    <property type="evidence" value="ECO:0007669"/>
    <property type="project" value="UniProtKB-SubCell"/>
</dbReference>
<evidence type="ECO:0000256" key="8">
    <source>
        <dbReference type="ARBA" id="ARBA00023065"/>
    </source>
</evidence>
<dbReference type="PANTHER" id="PTHR18945">
    <property type="entry name" value="NEUROTRANSMITTER GATED ION CHANNEL"/>
    <property type="match status" value="1"/>
</dbReference>
<feature type="transmembrane region" description="Helical" evidence="11">
    <location>
        <begin position="274"/>
        <end position="294"/>
    </location>
</feature>
<name>A0A7M5WYB6_9CNID</name>
<dbReference type="GO" id="GO:0004888">
    <property type="term" value="F:transmembrane signaling receptor activity"/>
    <property type="evidence" value="ECO:0007669"/>
    <property type="project" value="InterPro"/>
</dbReference>
<dbReference type="Gene3D" id="2.70.170.10">
    <property type="entry name" value="Neurotransmitter-gated ion-channel ligand-binding domain"/>
    <property type="match status" value="1"/>
</dbReference>
<evidence type="ECO:0000256" key="4">
    <source>
        <dbReference type="ARBA" id="ARBA00022475"/>
    </source>
</evidence>
<dbReference type="SUPFAM" id="SSF63712">
    <property type="entry name" value="Nicotinic receptor ligand binding domain-like"/>
    <property type="match status" value="1"/>
</dbReference>
<dbReference type="AlphaFoldDB" id="A0A7M5WYB6"/>
<dbReference type="InterPro" id="IPR036734">
    <property type="entry name" value="Neur_chan_lig-bd_sf"/>
</dbReference>
<dbReference type="SUPFAM" id="SSF90112">
    <property type="entry name" value="Neurotransmitter-gated ion-channel transmembrane pore"/>
    <property type="match status" value="1"/>
</dbReference>
<keyword evidence="3 11" id="KW-0813">Transport</keyword>
<keyword evidence="10 11" id="KW-0407">Ion channel</keyword>
<feature type="transmembrane region" description="Helical" evidence="11">
    <location>
        <begin position="338"/>
        <end position="358"/>
    </location>
</feature>
<dbReference type="InterPro" id="IPR038050">
    <property type="entry name" value="Neuro_actylchol_rec"/>
</dbReference>
<evidence type="ECO:0000256" key="11">
    <source>
        <dbReference type="RuleBase" id="RU000687"/>
    </source>
</evidence>
<evidence type="ECO:0000256" key="2">
    <source>
        <dbReference type="ARBA" id="ARBA00004236"/>
    </source>
</evidence>
<reference evidence="14" key="1">
    <citation type="submission" date="2021-01" db="UniProtKB">
        <authorList>
            <consortium name="EnsemblMetazoa"/>
        </authorList>
    </citation>
    <scope>IDENTIFICATION</scope>
</reference>
<dbReference type="Pfam" id="PF02932">
    <property type="entry name" value="Neur_chan_memb"/>
    <property type="match status" value="1"/>
</dbReference>
<dbReference type="InterPro" id="IPR006201">
    <property type="entry name" value="Neur_channel"/>
</dbReference>
<feature type="domain" description="Neurotransmitter-gated ion-channel ligand-binding" evidence="12">
    <location>
        <begin position="1"/>
        <end position="211"/>
    </location>
</feature>
<feature type="transmembrane region" description="Helical" evidence="11">
    <location>
        <begin position="215"/>
        <end position="235"/>
    </location>
</feature>
<dbReference type="PROSITE" id="PS00236">
    <property type="entry name" value="NEUROTR_ION_CHANNEL"/>
    <property type="match status" value="1"/>
</dbReference>
<feature type="transmembrane region" description="Helical" evidence="11">
    <location>
        <begin position="241"/>
        <end position="262"/>
    </location>
</feature>
<comment type="subcellular location">
    <subcellularLocation>
        <location evidence="2">Cell membrane</location>
    </subcellularLocation>
    <subcellularLocation>
        <location evidence="1">Membrane</location>
        <topology evidence="1">Multi-pass membrane protein</topology>
    </subcellularLocation>
</comment>
<evidence type="ECO:0000256" key="1">
    <source>
        <dbReference type="ARBA" id="ARBA00004141"/>
    </source>
</evidence>
<organism evidence="14 15">
    <name type="scientific">Clytia hemisphaerica</name>
    <dbReference type="NCBI Taxonomy" id="252671"/>
    <lineage>
        <taxon>Eukaryota</taxon>
        <taxon>Metazoa</taxon>
        <taxon>Cnidaria</taxon>
        <taxon>Hydrozoa</taxon>
        <taxon>Hydroidolina</taxon>
        <taxon>Leptothecata</taxon>
        <taxon>Obeliida</taxon>
        <taxon>Clytiidae</taxon>
        <taxon>Clytia</taxon>
    </lineage>
</organism>
<accession>A0A7M5WYB6</accession>
<comment type="similarity">
    <text evidence="11">Belongs to the ligand-gated ion channel (TC 1.A.9) family.</text>
</comment>
<dbReference type="PRINTS" id="PR00252">
    <property type="entry name" value="NRIONCHANNEL"/>
</dbReference>
<dbReference type="Pfam" id="PF02931">
    <property type="entry name" value="Neur_chan_LBD"/>
    <property type="match status" value="1"/>
</dbReference>
<evidence type="ECO:0000313" key="14">
    <source>
        <dbReference type="EnsemblMetazoa" id="CLYHEMP014509.1"/>
    </source>
</evidence>
<keyword evidence="9 11" id="KW-0472">Membrane</keyword>
<evidence type="ECO:0000259" key="13">
    <source>
        <dbReference type="Pfam" id="PF02932"/>
    </source>
</evidence>
<dbReference type="InterPro" id="IPR036719">
    <property type="entry name" value="Neuro-gated_channel_TM_sf"/>
</dbReference>
<proteinExistence type="inferred from homology"/>
<evidence type="ECO:0000256" key="10">
    <source>
        <dbReference type="ARBA" id="ARBA00023303"/>
    </source>
</evidence>
<evidence type="ECO:0000256" key="7">
    <source>
        <dbReference type="ARBA" id="ARBA00022989"/>
    </source>
</evidence>
<keyword evidence="6" id="KW-0732">Signal</keyword>
<feature type="domain" description="Neurotransmitter-gated ion-channel transmembrane" evidence="13">
    <location>
        <begin position="221"/>
        <end position="301"/>
    </location>
</feature>
<keyword evidence="5 11" id="KW-0812">Transmembrane</keyword>
<protein>
    <submittedName>
        <fullName evidence="14">Uncharacterized protein</fullName>
    </submittedName>
</protein>
<dbReference type="InterPro" id="IPR006028">
    <property type="entry name" value="GABAA/Glycine_rcpt"/>
</dbReference>
<keyword evidence="8 11" id="KW-0406">Ion transport</keyword>
<dbReference type="InterPro" id="IPR006029">
    <property type="entry name" value="Neurotrans-gated_channel_TM"/>
</dbReference>
<dbReference type="EnsemblMetazoa" id="CLYHEMT014509.1">
    <property type="protein sequence ID" value="CLYHEMP014509.1"/>
    <property type="gene ID" value="CLYHEMG014509"/>
</dbReference>
<dbReference type="PRINTS" id="PR00253">
    <property type="entry name" value="GABAARECEPTR"/>
</dbReference>
<dbReference type="Proteomes" id="UP000594262">
    <property type="component" value="Unplaced"/>
</dbReference>